<feature type="non-terminal residue" evidence="2">
    <location>
        <position position="549"/>
    </location>
</feature>
<feature type="compositionally biased region" description="Polar residues" evidence="1">
    <location>
        <begin position="58"/>
        <end position="95"/>
    </location>
</feature>
<protein>
    <submittedName>
        <fullName evidence="2">Uncharacterized protein</fullName>
    </submittedName>
</protein>
<proteinExistence type="predicted"/>
<evidence type="ECO:0000313" key="2">
    <source>
        <dbReference type="EMBL" id="POS84244.1"/>
    </source>
</evidence>
<evidence type="ECO:0000256" key="1">
    <source>
        <dbReference type="SAM" id="MobiDB-lite"/>
    </source>
</evidence>
<comment type="caution">
    <text evidence="2">The sequence shown here is derived from an EMBL/GenBank/DDBJ whole genome shotgun (WGS) entry which is preliminary data.</text>
</comment>
<dbReference type="STRING" id="225359.A0A2S4PQF5"/>
<feature type="compositionally biased region" description="Polar residues" evidence="1">
    <location>
        <begin position="339"/>
        <end position="354"/>
    </location>
</feature>
<keyword evidence="3" id="KW-1185">Reference proteome</keyword>
<reference evidence="2 3" key="1">
    <citation type="submission" date="2017-10" db="EMBL/GenBank/DDBJ databases">
        <title>Development of genomic resources for the powdery mildew, Erysiphe pulchra.</title>
        <authorList>
            <person name="Wadl P.A."/>
            <person name="Mack B.M."/>
            <person name="Moore G."/>
            <person name="Beltz S.B."/>
        </authorList>
    </citation>
    <scope>NUCLEOTIDE SEQUENCE [LARGE SCALE GENOMIC DNA]</scope>
    <source>
        <strain evidence="2">Cflorida</strain>
    </source>
</reference>
<organism evidence="2 3">
    <name type="scientific">Erysiphe pulchra</name>
    <dbReference type="NCBI Taxonomy" id="225359"/>
    <lineage>
        <taxon>Eukaryota</taxon>
        <taxon>Fungi</taxon>
        <taxon>Dikarya</taxon>
        <taxon>Ascomycota</taxon>
        <taxon>Pezizomycotina</taxon>
        <taxon>Leotiomycetes</taxon>
        <taxon>Erysiphales</taxon>
        <taxon>Erysiphaceae</taxon>
        <taxon>Erysiphe</taxon>
    </lineage>
</organism>
<sequence>MVDTKIVYLSTNEIRLLISTQKSLLAEHQTNEKTPYSKSLLVSIDLKKKSSESYPPYASTTGHTLKSQSNFSDKVNASSTESRNGSSAKSENSKNMILHKGLKRKVTASFEEVTPCSKTPPPRLRCDASSGITPTEPSPVFLSKTAFKSFLSTPGYLANQYHNNTNSMSTPSCSKTNLFATPPGSSMKTPFSCPGRIDSIISSSSPKIRLSLSLDGKAELVTEKYTSPLIQLPRPRSSSGNLSSLERKGSFRRSKSAILPCPHQSGVGNFNTSLISGRPMGRSRDARSWAYCCKGEVHDDFTRQVENATLGSAVAAISLIRSASSPSRMSKPKSEILPNKNTRSNSKVIDQSKIQQTTPTSFKLSSYNFDCVKDYILTSPSGDSDKENWFPLLNGSPRRPLPSCRQDKLSSPSKILRDDHEIDFGILRGRKRKPNDSFVDMCRDRSQLKVRGVEKLMSGDVNSCKTGDLGAIQGQKFDLGVPETSLEFETRAQLIEYAKEWAIQEGFCLTMDKGSNKTRALVKCDLGGEYTNMGIRINTVGKQSERNGV</sequence>
<dbReference type="AlphaFoldDB" id="A0A2S4PQF5"/>
<dbReference type="OrthoDB" id="6159439at2759"/>
<evidence type="ECO:0000313" key="3">
    <source>
        <dbReference type="Proteomes" id="UP000237438"/>
    </source>
</evidence>
<feature type="region of interest" description="Disordered" evidence="1">
    <location>
        <begin position="323"/>
        <end position="354"/>
    </location>
</feature>
<gene>
    <name evidence="2" type="ORF">EPUL_005863</name>
</gene>
<feature type="region of interest" description="Disordered" evidence="1">
    <location>
        <begin position="52"/>
        <end position="98"/>
    </location>
</feature>
<dbReference type="Proteomes" id="UP000237438">
    <property type="component" value="Unassembled WGS sequence"/>
</dbReference>
<dbReference type="EMBL" id="PEDP01001108">
    <property type="protein sequence ID" value="POS84244.1"/>
    <property type="molecule type" value="Genomic_DNA"/>
</dbReference>
<name>A0A2S4PQF5_9PEZI</name>
<accession>A0A2S4PQF5</accession>